<evidence type="ECO:0000256" key="1">
    <source>
        <dbReference type="SAM" id="Phobius"/>
    </source>
</evidence>
<comment type="caution">
    <text evidence="2">The sequence shown here is derived from an EMBL/GenBank/DDBJ whole genome shotgun (WGS) entry which is preliminary data.</text>
</comment>
<keyword evidence="1" id="KW-0812">Transmembrane</keyword>
<sequence length="421" mass="47707">MRALLSRFAILTKLHWVTWGVLLVTTLGLVLIVVPGDLVRISLIPWPTSWEQQCENLRLATNEMAYAVDPRERNQAAMGAPRVATKVYQHGWPSPYLARALVFKVDTSGQVNRAESEPRIQFENTFSQWGGSMHHAVSWSNYDNWPFEMEGWLIRPWSLLLDVVVAVAILAAIGGLTEWRMRRDTGLLRFGLIDLLGGLTVIGVALGFYVYHANLQRIEHLGEDFSFVPTYNIEGGFHAGVHYKGPQWMRKLAGNQYFLPLLHHVDSVSVRADENWKSIYGELPKFTYMTSLDARFQLPLAALDLVEQCPSLEHFALPNLDRDSPTPLSRQGEPLFQIKDLPRLEKLNLISIRLRGDAYSAKQIELVAAFPTLQRITLEGAAASQEEIEKIKSDHPNIEFFVLPDPQIFMYPSPTPTIPIR</sequence>
<evidence type="ECO:0000313" key="2">
    <source>
        <dbReference type="EMBL" id="PQO32964.1"/>
    </source>
</evidence>
<feature type="transmembrane region" description="Helical" evidence="1">
    <location>
        <begin position="157"/>
        <end position="176"/>
    </location>
</feature>
<dbReference type="RefSeq" id="WP_105356026.1">
    <property type="nucleotide sequence ID" value="NZ_PUIB01000018.1"/>
</dbReference>
<feature type="transmembrane region" description="Helical" evidence="1">
    <location>
        <begin position="188"/>
        <end position="211"/>
    </location>
</feature>
<name>A0A2S8FM77_9BACT</name>
<gene>
    <name evidence="2" type="ORF">C5Y98_17655</name>
</gene>
<accession>A0A2S8FM77</accession>
<organism evidence="2 3">
    <name type="scientific">Blastopirellula marina</name>
    <dbReference type="NCBI Taxonomy" id="124"/>
    <lineage>
        <taxon>Bacteria</taxon>
        <taxon>Pseudomonadati</taxon>
        <taxon>Planctomycetota</taxon>
        <taxon>Planctomycetia</taxon>
        <taxon>Pirellulales</taxon>
        <taxon>Pirellulaceae</taxon>
        <taxon>Blastopirellula</taxon>
    </lineage>
</organism>
<keyword evidence="1" id="KW-0472">Membrane</keyword>
<dbReference type="EMBL" id="PUIB01000018">
    <property type="protein sequence ID" value="PQO32964.1"/>
    <property type="molecule type" value="Genomic_DNA"/>
</dbReference>
<feature type="transmembrane region" description="Helical" evidence="1">
    <location>
        <begin position="16"/>
        <end position="36"/>
    </location>
</feature>
<dbReference type="OrthoDB" id="264799at2"/>
<keyword evidence="1" id="KW-1133">Transmembrane helix</keyword>
<dbReference type="Proteomes" id="UP000239388">
    <property type="component" value="Unassembled WGS sequence"/>
</dbReference>
<dbReference type="AlphaFoldDB" id="A0A2S8FM77"/>
<protein>
    <submittedName>
        <fullName evidence="2">Uncharacterized protein</fullName>
    </submittedName>
</protein>
<evidence type="ECO:0000313" key="3">
    <source>
        <dbReference type="Proteomes" id="UP000239388"/>
    </source>
</evidence>
<proteinExistence type="predicted"/>
<reference evidence="2 3" key="1">
    <citation type="submission" date="2018-02" db="EMBL/GenBank/DDBJ databases">
        <title>Comparative genomes isolates from brazilian mangrove.</title>
        <authorList>
            <person name="Araujo J.E."/>
            <person name="Taketani R.G."/>
            <person name="Silva M.C.P."/>
            <person name="Loureco M.V."/>
            <person name="Andreote F.D."/>
        </authorList>
    </citation>
    <scope>NUCLEOTIDE SEQUENCE [LARGE SCALE GENOMIC DNA]</scope>
    <source>
        <strain evidence="2 3">NAP PRIS-MGV</strain>
    </source>
</reference>